<evidence type="ECO:0000313" key="1">
    <source>
        <dbReference type="EMBL" id="MCA9392169.1"/>
    </source>
</evidence>
<dbReference type="EMBL" id="JAGQKZ010000024">
    <property type="protein sequence ID" value="MCA9392169.1"/>
    <property type="molecule type" value="Genomic_DNA"/>
</dbReference>
<name>A0A955RR56_UNCKA</name>
<sequence length="123" mass="12990">MRDFFGVDLVVLNGNGRLGKLEVSRHSGTYVKVTVIGDDSSIRFHDSSNAGYVRIDVARLSGVSAGGNITITNVHAQAGSVGVQMAGLNLQGGENDLPNIRIDAPEGVQIQVNVVVKEFVVTL</sequence>
<dbReference type="Proteomes" id="UP000751518">
    <property type="component" value="Unassembled WGS sequence"/>
</dbReference>
<proteinExistence type="predicted"/>
<reference evidence="1" key="2">
    <citation type="journal article" date="2021" name="Microbiome">
        <title>Successional dynamics and alternative stable states in a saline activated sludge microbial community over 9 years.</title>
        <authorList>
            <person name="Wang Y."/>
            <person name="Ye J."/>
            <person name="Ju F."/>
            <person name="Liu L."/>
            <person name="Boyd J.A."/>
            <person name="Deng Y."/>
            <person name="Parks D.H."/>
            <person name="Jiang X."/>
            <person name="Yin X."/>
            <person name="Woodcroft B.J."/>
            <person name="Tyson G.W."/>
            <person name="Hugenholtz P."/>
            <person name="Polz M.F."/>
            <person name="Zhang T."/>
        </authorList>
    </citation>
    <scope>NUCLEOTIDE SEQUENCE</scope>
    <source>
        <strain evidence="1">HKST-UBA03</strain>
    </source>
</reference>
<gene>
    <name evidence="1" type="ORF">KC614_03115</name>
</gene>
<dbReference type="AlphaFoldDB" id="A0A955RR56"/>
<reference evidence="1" key="1">
    <citation type="submission" date="2020-04" db="EMBL/GenBank/DDBJ databases">
        <authorList>
            <person name="Zhang T."/>
        </authorList>
    </citation>
    <scope>NUCLEOTIDE SEQUENCE</scope>
    <source>
        <strain evidence="1">HKST-UBA03</strain>
    </source>
</reference>
<protein>
    <submittedName>
        <fullName evidence="1">Uncharacterized protein</fullName>
    </submittedName>
</protein>
<comment type="caution">
    <text evidence="1">The sequence shown here is derived from an EMBL/GenBank/DDBJ whole genome shotgun (WGS) entry which is preliminary data.</text>
</comment>
<evidence type="ECO:0000313" key="2">
    <source>
        <dbReference type="Proteomes" id="UP000751518"/>
    </source>
</evidence>
<accession>A0A955RR56</accession>
<organism evidence="1 2">
    <name type="scientific">candidate division WWE3 bacterium</name>
    <dbReference type="NCBI Taxonomy" id="2053526"/>
    <lineage>
        <taxon>Bacteria</taxon>
        <taxon>Katanobacteria</taxon>
    </lineage>
</organism>